<dbReference type="RefSeq" id="WP_124731364.1">
    <property type="nucleotide sequence ID" value="NZ_CP034015.1"/>
</dbReference>
<keyword evidence="3" id="KW-0472">Membrane</keyword>
<reference evidence="5" key="1">
    <citation type="submission" date="2018-11" db="EMBL/GenBank/DDBJ databases">
        <title>Shewanella sp. M2.</title>
        <authorList>
            <person name="Hwang Y.J."/>
            <person name="Hwang C.Y."/>
        </authorList>
    </citation>
    <scope>NUCLEOTIDE SEQUENCE [LARGE SCALE GENOMIC DNA]</scope>
    <source>
        <strain evidence="5">LMG 19866</strain>
    </source>
</reference>
<dbReference type="Gene3D" id="1.20.58.2200">
    <property type="match status" value="1"/>
</dbReference>
<feature type="region of interest" description="Disordered" evidence="2">
    <location>
        <begin position="314"/>
        <end position="339"/>
    </location>
</feature>
<name>A0A3G8LW35_9GAMM</name>
<dbReference type="NCBIfam" id="TIGR03504">
    <property type="entry name" value="FimV_Cterm"/>
    <property type="match status" value="1"/>
</dbReference>
<feature type="transmembrane region" description="Helical" evidence="3">
    <location>
        <begin position="283"/>
        <end position="304"/>
    </location>
</feature>
<keyword evidence="3" id="KW-1133">Transmembrane helix</keyword>
<protein>
    <recommendedName>
        <fullName evidence="6">Pilus assembly protein FimV</fullName>
    </recommendedName>
</protein>
<feature type="region of interest" description="Disordered" evidence="2">
    <location>
        <begin position="139"/>
        <end position="158"/>
    </location>
</feature>
<feature type="compositionally biased region" description="Basic and acidic residues" evidence="2">
    <location>
        <begin position="927"/>
        <end position="938"/>
    </location>
</feature>
<feature type="region of interest" description="Disordered" evidence="2">
    <location>
        <begin position="1099"/>
        <end position="1155"/>
    </location>
</feature>
<evidence type="ECO:0000313" key="5">
    <source>
        <dbReference type="Proteomes" id="UP000278035"/>
    </source>
</evidence>
<sequence length="1462" mass="157050">MTLRTSYIVGLIACTAVGLTSVQIIESAHAETLKITGPNGEVKQQAKRQYGPTTSRDTFWSIAQKVRPSDKVSVYQVMAALYDANPHAFSGNNYNTLERGMILLVPSADVMAAIPNSVAKRRAEQDDRRVNRQTQPRPVVKPIQPPIVDTPKKPTAAKPLQIAPQTPAIAVQTKAIKEANAVVVSDLNNTLDEANAKTLMLTDELARSQDELMISNNDNQTLKNKIEQMSLNISSLEEDLQLLQEKYDALSLENKKLLDQTENIEPVVEEPADFWRSLMDNTILLILAASIPLLAIFGLIFWLLSRRSKKAQQSEAETETKAEKALDPATDSDDSDDMVIHLDSDNEESIDDLLDLDSVDLQPEIQMSGDAEMDMASDMFIGEQEAEDEEGTSLDDLWAEAMDEQDSDLEPLEDDDDLDSLLAGLDDEPAATLRSVAPEDDLDSLLAGLDSDDVKDDIDALDTAAEDDIDSLLAEFDMPAESSVVAAAAVKSSKTSADDDIDSLLAEFDMPAESDDADVAVAAKTNSPGSADSSAEDDIDSLLAEFDMPAESDDADVAVAAKTNSPGSADSSAEDDIDSLLAEFDMPAESDDADVAVAAKTNSPGSADSSADDDIDSLLAEFDMPAEPEPDVTEAVKADDSDADDLSAADSNVADSNATDSADDDIDSLLAEFDMPAESDDADVAVAAKTNSPGSADSSAEDDIDSLLAEFDMPAESDDADVAVAAKTNSPGSADSSAEDDIDSLLAEFDMPAESDDADVVEPVKVEGLNATDSAEDDIDSLLAEFDMPAEPEPDVTEAVKADDLDADNLSAADSNATDSAEDDIDSLLAEFDMPAEPEPDVTEAVKADDSDADDLSAADSNATDNAEDDIDSLLAEFDMPAEPEPDDVAEPVKADSAQDELVESEHSNAEFDIDTLLSESPAESDPVDRDVDQRSASDEDLDELLAGLSASKDDSSLESVEDSAEETELEPPSGNVVDNDDDITALIAAELQDDINENSQDEESSNDDIDALLASLNEPVIDSALADNDELTKDDQQRSESDDLAAQIAAELSDEDVADSIDDETSDDDIDALLASFNEPVVEHDTNAADKAAVQAQIAAELDDDSSTEESISEDDESLDDDINALLASFKDDETASTTDAQQTQSDDFKLDGSEIDDNELFDEFDEYLTDIDLGKVDDDDVEAGSEDEDNSWFDAELEAALASTSATDIDTSVTSTASSKTAIESDDGLDALLAQMDDEETASSTVQQKANKDSGFFNDLKSSKPKPELLDWESDLLKAAESAADEKEVDEPEISDDDLLAAFSQSLKDDDNDDDYTSEDDYILSDDNLTVDEALAALDQKERSQSKEYKASDDDLIRFERENGYIDIDKLLNDADEDDNKTDQYKDVNVDMSAANSLMGNPDMIDVDDEENSVNAKLDLARAYIEIEDQDSARALLKEVQMDGNERQQSEAKNLLKSIN</sequence>
<keyword evidence="5" id="KW-1185">Reference proteome</keyword>
<feature type="compositionally biased region" description="Acidic residues" evidence="2">
    <location>
        <begin position="992"/>
        <end position="1011"/>
    </location>
</feature>
<feature type="region of interest" description="Disordered" evidence="2">
    <location>
        <begin position="517"/>
        <end position="705"/>
    </location>
</feature>
<proteinExistence type="predicted"/>
<dbReference type="InterPro" id="IPR020012">
    <property type="entry name" value="LysM_FimV"/>
</dbReference>
<accession>A0A3G8LW35</accession>
<gene>
    <name evidence="4" type="ORF">EGC82_14340</name>
</gene>
<dbReference type="EMBL" id="CP034015">
    <property type="protein sequence ID" value="AZG73831.1"/>
    <property type="molecule type" value="Genomic_DNA"/>
</dbReference>
<feature type="region of interest" description="Disordered" evidence="2">
    <location>
        <begin position="769"/>
        <end position="1014"/>
    </location>
</feature>
<feature type="compositionally biased region" description="Acidic residues" evidence="2">
    <location>
        <begin position="1102"/>
        <end position="1124"/>
    </location>
</feature>
<feature type="compositionally biased region" description="Acidic residues" evidence="2">
    <location>
        <begin position="1289"/>
        <end position="1301"/>
    </location>
</feature>
<feature type="region of interest" description="Disordered" evidence="2">
    <location>
        <begin position="1283"/>
        <end position="1326"/>
    </location>
</feature>
<feature type="compositionally biased region" description="Acidic residues" evidence="2">
    <location>
        <begin position="880"/>
        <end position="890"/>
    </location>
</feature>
<evidence type="ECO:0008006" key="6">
    <source>
        <dbReference type="Google" id="ProtNLM"/>
    </source>
</evidence>
<dbReference type="NCBIfam" id="TIGR03505">
    <property type="entry name" value="FimV_core"/>
    <property type="match status" value="1"/>
</dbReference>
<feature type="region of interest" description="Disordered" evidence="2">
    <location>
        <begin position="1207"/>
        <end position="1269"/>
    </location>
</feature>
<dbReference type="OrthoDB" id="5298707at2"/>
<dbReference type="Proteomes" id="UP000278035">
    <property type="component" value="Chromosome"/>
</dbReference>
<dbReference type="KEGG" id="slj:EGC82_14340"/>
<feature type="compositionally biased region" description="Acidic residues" evidence="2">
    <location>
        <begin position="960"/>
        <end position="970"/>
    </location>
</feature>
<feature type="compositionally biased region" description="Low complexity" evidence="2">
    <location>
        <begin position="808"/>
        <end position="819"/>
    </location>
</feature>
<feature type="coiled-coil region" evidence="1">
    <location>
        <begin position="191"/>
        <end position="260"/>
    </location>
</feature>
<organism evidence="4 5">
    <name type="scientific">Shewanella livingstonensis</name>
    <dbReference type="NCBI Taxonomy" id="150120"/>
    <lineage>
        <taxon>Bacteria</taxon>
        <taxon>Pseudomonadati</taxon>
        <taxon>Pseudomonadota</taxon>
        <taxon>Gammaproteobacteria</taxon>
        <taxon>Alteromonadales</taxon>
        <taxon>Shewanellaceae</taxon>
        <taxon>Shewanella</taxon>
    </lineage>
</organism>
<keyword evidence="1" id="KW-0175">Coiled coil</keyword>
<feature type="compositionally biased region" description="Low complexity" evidence="2">
    <location>
        <begin position="1207"/>
        <end position="1224"/>
    </location>
</feature>
<evidence type="ECO:0000256" key="2">
    <source>
        <dbReference type="SAM" id="MobiDB-lite"/>
    </source>
</evidence>
<dbReference type="InterPro" id="IPR020011">
    <property type="entry name" value="FimV_C"/>
</dbReference>
<evidence type="ECO:0000256" key="1">
    <source>
        <dbReference type="SAM" id="Coils"/>
    </source>
</evidence>
<keyword evidence="3" id="KW-0812">Transmembrane</keyword>
<dbReference type="InterPro" id="IPR038440">
    <property type="entry name" value="FimV_C_sf"/>
</dbReference>
<evidence type="ECO:0000313" key="4">
    <source>
        <dbReference type="EMBL" id="AZG73831.1"/>
    </source>
</evidence>
<evidence type="ECO:0000256" key="3">
    <source>
        <dbReference type="SAM" id="Phobius"/>
    </source>
</evidence>
<feature type="compositionally biased region" description="Low complexity" evidence="2">
    <location>
        <begin position="648"/>
        <end position="660"/>
    </location>
</feature>
<feature type="compositionally biased region" description="Low complexity" evidence="2">
    <location>
        <begin position="1137"/>
        <end position="1147"/>
    </location>
</feature>
<feature type="compositionally biased region" description="Acidic residues" evidence="2">
    <location>
        <begin position="1312"/>
        <end position="1326"/>
    </location>
</feature>